<feature type="domain" description="VTT" evidence="8">
    <location>
        <begin position="83"/>
        <end position="203"/>
    </location>
</feature>
<organism evidence="9 10">
    <name type="scientific">Varroa destructor</name>
    <name type="common">Honeybee mite</name>
    <dbReference type="NCBI Taxonomy" id="109461"/>
    <lineage>
        <taxon>Eukaryota</taxon>
        <taxon>Metazoa</taxon>
        <taxon>Ecdysozoa</taxon>
        <taxon>Arthropoda</taxon>
        <taxon>Chelicerata</taxon>
        <taxon>Arachnida</taxon>
        <taxon>Acari</taxon>
        <taxon>Parasitiformes</taxon>
        <taxon>Mesostigmata</taxon>
        <taxon>Gamasina</taxon>
        <taxon>Dermanyssoidea</taxon>
        <taxon>Varroidae</taxon>
        <taxon>Varroa</taxon>
    </lineage>
</organism>
<comment type="subcellular location">
    <subcellularLocation>
        <location evidence="1">Membrane</location>
        <topology evidence="1">Multi-pass membrane protein</topology>
    </subcellularLocation>
</comment>
<evidence type="ECO:0000259" key="8">
    <source>
        <dbReference type="Pfam" id="PF09335"/>
    </source>
</evidence>
<dbReference type="Pfam" id="PF09335">
    <property type="entry name" value="VTT_dom"/>
    <property type="match status" value="1"/>
</dbReference>
<dbReference type="AlphaFoldDB" id="A0A7M7KQ23"/>
<dbReference type="GO" id="GO:0016020">
    <property type="term" value="C:membrane"/>
    <property type="evidence" value="ECO:0007669"/>
    <property type="project" value="UniProtKB-SubCell"/>
</dbReference>
<evidence type="ECO:0000256" key="7">
    <source>
        <dbReference type="SAM" id="Phobius"/>
    </source>
</evidence>
<reference evidence="9" key="1">
    <citation type="submission" date="2021-01" db="UniProtKB">
        <authorList>
            <consortium name="EnsemblMetazoa"/>
        </authorList>
    </citation>
    <scope>IDENTIFICATION</scope>
</reference>
<name>A0A7M7KQ23_VARDE</name>
<evidence type="ECO:0000256" key="1">
    <source>
        <dbReference type="ARBA" id="ARBA00004141"/>
    </source>
</evidence>
<evidence type="ECO:0000313" key="9">
    <source>
        <dbReference type="EnsemblMetazoa" id="XP_022669991"/>
    </source>
</evidence>
<keyword evidence="2 7" id="KW-0812">Transmembrane</keyword>
<keyword evidence="3" id="KW-0732">Signal</keyword>
<protein>
    <recommendedName>
        <fullName evidence="8">VTT domain-containing protein</fullName>
    </recommendedName>
</protein>
<dbReference type="OrthoDB" id="3364966at2759"/>
<dbReference type="EnsemblMetazoa" id="XM_022814256">
    <property type="protein sequence ID" value="XP_022669991"/>
    <property type="gene ID" value="LOC111253960"/>
</dbReference>
<dbReference type="PANTHER" id="PTHR43220">
    <property type="match status" value="1"/>
</dbReference>
<keyword evidence="4 7" id="KW-1133">Transmembrane helix</keyword>
<evidence type="ECO:0000256" key="4">
    <source>
        <dbReference type="ARBA" id="ARBA00022989"/>
    </source>
</evidence>
<dbReference type="InterPro" id="IPR045014">
    <property type="entry name" value="TM41A/B"/>
</dbReference>
<dbReference type="Proteomes" id="UP000594260">
    <property type="component" value="Unplaced"/>
</dbReference>
<evidence type="ECO:0000256" key="6">
    <source>
        <dbReference type="ARBA" id="ARBA00025797"/>
    </source>
</evidence>
<sequence length="265" mass="29498">MSSTRILLVPLFFAAASGWLYMLSKSAPKLQRTANETNALKFPSSFEELHALSGLLQEYYSSHPNFVYVFFCSAYLYKQTFAIPGSVFMNLLGGALFGVIPGFLLACFLSATGATFCYLLSYLCGRHLVKKFFASKISYLERKINENEDELIYFLLFLRLFPITPNWFLNMASPIIGIPIHLFFVSVFIGLMPYNLMCVQAGSLLSEIQSTSDILTPAVAAKMALLAIAALLPALLKKVRNNHKGTKTMEASALGDHCEIKDHME</sequence>
<feature type="transmembrane region" description="Helical" evidence="7">
    <location>
        <begin position="6"/>
        <end position="23"/>
    </location>
</feature>
<dbReference type="InParanoid" id="A0A7M7KQ23"/>
<dbReference type="GeneID" id="111253960"/>
<evidence type="ECO:0000256" key="3">
    <source>
        <dbReference type="ARBA" id="ARBA00022729"/>
    </source>
</evidence>
<feature type="transmembrane region" description="Helical" evidence="7">
    <location>
        <begin position="214"/>
        <end position="236"/>
    </location>
</feature>
<feature type="transmembrane region" description="Helical" evidence="7">
    <location>
        <begin position="176"/>
        <end position="194"/>
    </location>
</feature>
<accession>A0A7M7KQ23</accession>
<proteinExistence type="inferred from homology"/>
<evidence type="ECO:0000256" key="5">
    <source>
        <dbReference type="ARBA" id="ARBA00023136"/>
    </source>
</evidence>
<keyword evidence="5 7" id="KW-0472">Membrane</keyword>
<dbReference type="OMA" id="WWMTGTG"/>
<dbReference type="PANTHER" id="PTHR43220:SF21">
    <property type="entry name" value="TRANSMEMBRANE PROTEIN 41A"/>
    <property type="match status" value="1"/>
</dbReference>
<feature type="transmembrane region" description="Helical" evidence="7">
    <location>
        <begin position="87"/>
        <end position="111"/>
    </location>
</feature>
<dbReference type="RefSeq" id="XP_022669991.1">
    <property type="nucleotide sequence ID" value="XM_022814256.1"/>
</dbReference>
<keyword evidence="10" id="KW-1185">Reference proteome</keyword>
<dbReference type="KEGG" id="vde:111253960"/>
<evidence type="ECO:0000313" key="10">
    <source>
        <dbReference type="Proteomes" id="UP000594260"/>
    </source>
</evidence>
<dbReference type="InterPro" id="IPR032816">
    <property type="entry name" value="VTT_dom"/>
</dbReference>
<comment type="similarity">
    <text evidence="6">Belongs to the TMEM41 family.</text>
</comment>
<evidence type="ECO:0000256" key="2">
    <source>
        <dbReference type="ARBA" id="ARBA00022692"/>
    </source>
</evidence>